<protein>
    <recommendedName>
        <fullName evidence="4">EF-hand domain-containing protein</fullName>
    </recommendedName>
</protein>
<dbReference type="AlphaFoldDB" id="A0A2S7K6Q1"/>
<keyword evidence="1" id="KW-0479">Metal-binding</keyword>
<keyword evidence="6" id="KW-1185">Reference proteome</keyword>
<gene>
    <name evidence="5" type="ORF">CW354_07550</name>
</gene>
<name>A0A2S7K6Q1_9PROT</name>
<dbReference type="SUPFAM" id="SSF47473">
    <property type="entry name" value="EF-hand"/>
    <property type="match status" value="1"/>
</dbReference>
<dbReference type="PROSITE" id="PS00018">
    <property type="entry name" value="EF_HAND_1"/>
    <property type="match status" value="2"/>
</dbReference>
<evidence type="ECO:0000313" key="5">
    <source>
        <dbReference type="EMBL" id="PQA88159.1"/>
    </source>
</evidence>
<evidence type="ECO:0000256" key="3">
    <source>
        <dbReference type="SAM" id="MobiDB-lite"/>
    </source>
</evidence>
<keyword evidence="2" id="KW-0677">Repeat</keyword>
<dbReference type="Gene3D" id="1.10.238.10">
    <property type="entry name" value="EF-hand"/>
    <property type="match status" value="2"/>
</dbReference>
<comment type="caution">
    <text evidence="5">The sequence shown here is derived from an EMBL/GenBank/DDBJ whole genome shotgun (WGS) entry which is preliminary data.</text>
</comment>
<organism evidence="5 6">
    <name type="scientific">Hyphococcus luteus</name>
    <dbReference type="NCBI Taxonomy" id="2058213"/>
    <lineage>
        <taxon>Bacteria</taxon>
        <taxon>Pseudomonadati</taxon>
        <taxon>Pseudomonadota</taxon>
        <taxon>Alphaproteobacteria</taxon>
        <taxon>Parvularculales</taxon>
        <taxon>Parvularculaceae</taxon>
        <taxon>Hyphococcus</taxon>
    </lineage>
</organism>
<dbReference type="InterPro" id="IPR002048">
    <property type="entry name" value="EF_hand_dom"/>
</dbReference>
<sequence>MLATPSAAEPPAPEFPQALTRPLTAKYREAYLSQLLTQLRRQGHEGRYIDQGVLDEIEQNNYAQRRLSLFQQELRRDKNGDGVITIKEIKAGLPNNVTRMRGAESEDDVRRRVDAEVQKILTADANGDKKISLAEAHAFAGEKAKLSTRRRSTGLEGLLALDPNKDGKLTAEELLEIGKETFSHFDENGDAILDDEEMVAARDAINASSRAAIAARANPKQALHCKPPEAGRSEDVILISGYEGDAISSVSVAGMDRTTTTGKMIIEPGKKPLYIFATTFDPFIWRVEGDVKRVAKFVVVAQRANSGVGVVGVPKEKITFLPSGACFKYFSKPASGAALQAKAILETLVKRPVAKLIASYAISSIGAPSGVMPDKKRSAGPGVVFVKGPTRFLVEQDGTVTNLTEKTEKEQPAQAKADANTVAMFNRFSPGGVVEIDKKTVIASRPAEPYDVLPQQAGLIQLMEEDKIERLSDGTYYIKKPIARFPAGLAGGHSVKFMLAKDVPMPAGSPSHSCVISEETGKQLAGSSLLCR</sequence>
<proteinExistence type="predicted"/>
<dbReference type="Pfam" id="PF13202">
    <property type="entry name" value="EF-hand_5"/>
    <property type="match status" value="1"/>
</dbReference>
<dbReference type="GO" id="GO:0005509">
    <property type="term" value="F:calcium ion binding"/>
    <property type="evidence" value="ECO:0007669"/>
    <property type="project" value="InterPro"/>
</dbReference>
<dbReference type="InterPro" id="IPR011992">
    <property type="entry name" value="EF-hand-dom_pair"/>
</dbReference>
<dbReference type="EMBL" id="PJCH01000005">
    <property type="protein sequence ID" value="PQA88159.1"/>
    <property type="molecule type" value="Genomic_DNA"/>
</dbReference>
<evidence type="ECO:0000256" key="1">
    <source>
        <dbReference type="ARBA" id="ARBA00022723"/>
    </source>
</evidence>
<feature type="domain" description="EF-hand" evidence="4">
    <location>
        <begin position="160"/>
        <end position="175"/>
    </location>
</feature>
<dbReference type="InterPro" id="IPR018247">
    <property type="entry name" value="EF_Hand_1_Ca_BS"/>
</dbReference>
<evidence type="ECO:0000259" key="4">
    <source>
        <dbReference type="Pfam" id="PF13202"/>
    </source>
</evidence>
<feature type="region of interest" description="Disordered" evidence="3">
    <location>
        <begin position="1"/>
        <end position="20"/>
    </location>
</feature>
<accession>A0A2S7K6Q1</accession>
<dbReference type="PANTHER" id="PTHR10827:SF98">
    <property type="entry name" value="45 KDA CALCIUM-BINDING PROTEIN"/>
    <property type="match status" value="1"/>
</dbReference>
<dbReference type="PANTHER" id="PTHR10827">
    <property type="entry name" value="RETICULOCALBIN"/>
    <property type="match status" value="1"/>
</dbReference>
<dbReference type="Proteomes" id="UP000239504">
    <property type="component" value="Unassembled WGS sequence"/>
</dbReference>
<evidence type="ECO:0000313" key="6">
    <source>
        <dbReference type="Proteomes" id="UP000239504"/>
    </source>
</evidence>
<reference evidence="5 6" key="1">
    <citation type="submission" date="2017-12" db="EMBL/GenBank/DDBJ databases">
        <authorList>
            <person name="Hurst M.R.H."/>
        </authorList>
    </citation>
    <scope>NUCLEOTIDE SEQUENCE [LARGE SCALE GENOMIC DNA]</scope>
    <source>
        <strain evidence="5 6">SY-3-19</strain>
    </source>
</reference>
<evidence type="ECO:0000256" key="2">
    <source>
        <dbReference type="ARBA" id="ARBA00022737"/>
    </source>
</evidence>